<dbReference type="FunFam" id="3.40.120.10:FF:000001">
    <property type="entry name" value="Phosphoglucosamine mutase"/>
    <property type="match status" value="1"/>
</dbReference>
<dbReference type="Pfam" id="PF02878">
    <property type="entry name" value="PGM_PMM_I"/>
    <property type="match status" value="1"/>
</dbReference>
<evidence type="ECO:0000256" key="3">
    <source>
        <dbReference type="ARBA" id="ARBA00022553"/>
    </source>
</evidence>
<dbReference type="Gene3D" id="3.30.310.50">
    <property type="entry name" value="Alpha-D-phosphohexomutase, C-terminal domain"/>
    <property type="match status" value="1"/>
</dbReference>
<dbReference type="SUPFAM" id="SSF55957">
    <property type="entry name" value="Phosphoglucomutase, C-terminal domain"/>
    <property type="match status" value="1"/>
</dbReference>
<dbReference type="PROSITE" id="PS00710">
    <property type="entry name" value="PGM_PMM"/>
    <property type="match status" value="1"/>
</dbReference>
<dbReference type="PANTHER" id="PTHR43771:SF1">
    <property type="entry name" value="PHOSPHOMANNOMUTASE"/>
    <property type="match status" value="1"/>
</dbReference>
<dbReference type="InterPro" id="IPR005841">
    <property type="entry name" value="Alpha-D-phosphohexomutase_SF"/>
</dbReference>
<dbReference type="InterPro" id="IPR024086">
    <property type="entry name" value="GlmM_arc-type"/>
</dbReference>
<feature type="domain" description="Alpha-D-phosphohexomutase C-terminal" evidence="8">
    <location>
        <begin position="371"/>
        <end position="439"/>
    </location>
</feature>
<dbReference type="CDD" id="cd03087">
    <property type="entry name" value="PGM_like1"/>
    <property type="match status" value="1"/>
</dbReference>
<evidence type="ECO:0008006" key="14">
    <source>
        <dbReference type="Google" id="ProtNLM"/>
    </source>
</evidence>
<evidence type="ECO:0000256" key="5">
    <source>
        <dbReference type="ARBA" id="ARBA00022842"/>
    </source>
</evidence>
<keyword evidence="5 7" id="KW-0460">Magnesium</keyword>
<dbReference type="GO" id="GO:0008966">
    <property type="term" value="F:phosphoglucosamine mutase activity"/>
    <property type="evidence" value="ECO:0007669"/>
    <property type="project" value="InterPro"/>
</dbReference>
<evidence type="ECO:0000313" key="12">
    <source>
        <dbReference type="EMBL" id="KON31507.1"/>
    </source>
</evidence>
<evidence type="ECO:0000259" key="10">
    <source>
        <dbReference type="Pfam" id="PF02879"/>
    </source>
</evidence>
<dbReference type="InterPro" id="IPR005843">
    <property type="entry name" value="A-D-PHexomutase_C"/>
</dbReference>
<feature type="domain" description="Alpha-D-phosphohexomutase alpha/beta/alpha" evidence="10">
    <location>
        <begin position="149"/>
        <end position="250"/>
    </location>
</feature>
<evidence type="ECO:0000259" key="9">
    <source>
        <dbReference type="Pfam" id="PF02878"/>
    </source>
</evidence>
<dbReference type="AlphaFoldDB" id="A0A0M0BSG0"/>
<dbReference type="InterPro" id="IPR005846">
    <property type="entry name" value="A-D-PHexomutase_a/b/a-III"/>
</dbReference>
<evidence type="ECO:0000256" key="1">
    <source>
        <dbReference type="ARBA" id="ARBA00001946"/>
    </source>
</evidence>
<dbReference type="GO" id="GO:0005975">
    <property type="term" value="P:carbohydrate metabolic process"/>
    <property type="evidence" value="ECO:0007669"/>
    <property type="project" value="InterPro"/>
</dbReference>
<dbReference type="InterPro" id="IPR005844">
    <property type="entry name" value="A-D-PHexomutase_a/b/a-I"/>
</dbReference>
<dbReference type="Gene3D" id="3.40.120.10">
    <property type="entry name" value="Alpha-D-Glucose-1,6-Bisphosphate, subunit A, domain 3"/>
    <property type="match status" value="3"/>
</dbReference>
<feature type="domain" description="Alpha-D-phosphohexomutase alpha/beta/alpha" evidence="9">
    <location>
        <begin position="3"/>
        <end position="127"/>
    </location>
</feature>
<dbReference type="Pfam" id="PF00408">
    <property type="entry name" value="PGM_PMM_IV"/>
    <property type="match status" value="1"/>
</dbReference>
<evidence type="ECO:0000256" key="6">
    <source>
        <dbReference type="ARBA" id="ARBA00023235"/>
    </source>
</evidence>
<name>A0A0M0BSG0_9ARCH</name>
<dbReference type="Proteomes" id="UP000037210">
    <property type="component" value="Unassembled WGS sequence"/>
</dbReference>
<dbReference type="GO" id="GO:0000287">
    <property type="term" value="F:magnesium ion binding"/>
    <property type="evidence" value="ECO:0007669"/>
    <property type="project" value="InterPro"/>
</dbReference>
<dbReference type="InterPro" id="IPR016055">
    <property type="entry name" value="A-D-PHexomutase_a/b/a-I/II/III"/>
</dbReference>
<dbReference type="PANTHER" id="PTHR43771">
    <property type="entry name" value="PHOSPHOMANNOMUTASE"/>
    <property type="match status" value="1"/>
</dbReference>
<evidence type="ECO:0000259" key="8">
    <source>
        <dbReference type="Pfam" id="PF00408"/>
    </source>
</evidence>
<dbReference type="SUPFAM" id="SSF53738">
    <property type="entry name" value="Phosphoglucomutase, first 3 domains"/>
    <property type="match status" value="3"/>
</dbReference>
<dbReference type="InterPro" id="IPR016066">
    <property type="entry name" value="A-D-PHexomutase_CS"/>
</dbReference>
<reference evidence="12 13" key="1">
    <citation type="submission" date="2015-06" db="EMBL/GenBank/DDBJ databases">
        <title>New insights into the roles of widespread benthic archaea in carbon and nitrogen cycling.</title>
        <authorList>
            <person name="Lazar C.S."/>
            <person name="Baker B.J."/>
            <person name="Seitz K.W."/>
            <person name="Hyde A.S."/>
            <person name="Dick G.J."/>
            <person name="Hinrichs K.-U."/>
            <person name="Teske A.P."/>
        </authorList>
    </citation>
    <scope>NUCLEOTIDE SEQUENCE [LARGE SCALE GENOMIC DNA]</scope>
    <source>
        <strain evidence="12">DG-45</strain>
    </source>
</reference>
<keyword evidence="4 7" id="KW-0479">Metal-binding</keyword>
<comment type="caution">
    <text evidence="12">The sequence shown here is derived from an EMBL/GenBank/DDBJ whole genome shotgun (WGS) entry which is preliminary data.</text>
</comment>
<organism evidence="12 13">
    <name type="scientific">miscellaneous Crenarchaeota group-15 archaeon DG-45</name>
    <dbReference type="NCBI Taxonomy" id="1685127"/>
    <lineage>
        <taxon>Archaea</taxon>
        <taxon>Candidatus Bathyarchaeota</taxon>
        <taxon>MCG-15</taxon>
    </lineage>
</organism>
<dbReference type="NCBIfam" id="TIGR03990">
    <property type="entry name" value="Arch_GlmM"/>
    <property type="match status" value="1"/>
</dbReference>
<protein>
    <recommendedName>
        <fullName evidence="14">Phosphoglucosamine mutase</fullName>
    </recommendedName>
</protein>
<evidence type="ECO:0000313" key="13">
    <source>
        <dbReference type="Proteomes" id="UP000037210"/>
    </source>
</evidence>
<evidence type="ECO:0000256" key="2">
    <source>
        <dbReference type="ARBA" id="ARBA00010231"/>
    </source>
</evidence>
<dbReference type="InterPro" id="IPR005845">
    <property type="entry name" value="A-D-PHexomutase_a/b/a-II"/>
</dbReference>
<evidence type="ECO:0000259" key="11">
    <source>
        <dbReference type="Pfam" id="PF02880"/>
    </source>
</evidence>
<evidence type="ECO:0000256" key="7">
    <source>
        <dbReference type="RuleBase" id="RU004326"/>
    </source>
</evidence>
<keyword evidence="6" id="KW-0413">Isomerase</keyword>
<dbReference type="Pfam" id="PF02880">
    <property type="entry name" value="PGM_PMM_III"/>
    <property type="match status" value="1"/>
</dbReference>
<dbReference type="PRINTS" id="PR00509">
    <property type="entry name" value="PGMPMM"/>
</dbReference>
<proteinExistence type="inferred from homology"/>
<comment type="cofactor">
    <cofactor evidence="1">
        <name>Mg(2+)</name>
        <dbReference type="ChEBI" id="CHEBI:18420"/>
    </cofactor>
</comment>
<keyword evidence="3" id="KW-0597">Phosphoprotein</keyword>
<sequence length="452" mass="48030">MGRLFGTNGVRGVVNKDLTAERVMRLAAAAGAFLGRSIAVGRDGRTSGPMFRDAAVSGLLSVGCHVHDAGMLPTPALQHAVKRFGLDGGLMVTASHNPPEFNGVKVMAGDGVEIPRRHETEIEEVFFGGGPPLSPWDGVGTTRELESLEAYREAVLSHVDRDLVEGARLRVALDPGNGVAALTASAIARDVGCVVSTINADVDGRFPGRESEPRPDNLGGLRGLVEASGADMGVAFDGDGDRAIFVDETGEVHWGDRSFALVAREFLARNPGEAVATPVSSSRVVEDVVSSGGGRLVWTPVGSVVVSRTMVEEGINLGGEENGGIMYGPHLPVRDGGMALALILEIIAREGRPLSELLGGLPQYVQMKDRVPCPEGLKERALEVLRGRVEASRVETIDGLKLWYPDGSWILVRPSGTEPIFRLYAEAGSKERVDELIERHKEMVGEVVEALG</sequence>
<dbReference type="EMBL" id="LFWZ01000003">
    <property type="protein sequence ID" value="KON31507.1"/>
    <property type="molecule type" value="Genomic_DNA"/>
</dbReference>
<dbReference type="Pfam" id="PF02879">
    <property type="entry name" value="PGM_PMM_II"/>
    <property type="match status" value="1"/>
</dbReference>
<evidence type="ECO:0000256" key="4">
    <source>
        <dbReference type="ARBA" id="ARBA00022723"/>
    </source>
</evidence>
<accession>A0A0M0BSG0</accession>
<dbReference type="InterPro" id="IPR036900">
    <property type="entry name" value="A-D-PHexomutase_C_sf"/>
</dbReference>
<feature type="domain" description="Alpha-D-phosphohexomutase alpha/beta/alpha" evidence="11">
    <location>
        <begin position="254"/>
        <end position="361"/>
    </location>
</feature>
<gene>
    <name evidence="12" type="ORF">AC482_00515</name>
</gene>
<comment type="similarity">
    <text evidence="2 7">Belongs to the phosphohexose mutase family.</text>
</comment>